<name>A0A498HEV7_MALDO</name>
<feature type="coiled-coil region" evidence="1">
    <location>
        <begin position="262"/>
        <end position="325"/>
    </location>
</feature>
<dbReference type="PANTHER" id="PTHR33476">
    <property type="entry name" value="EMB|CAB62613.1"/>
    <property type="match status" value="1"/>
</dbReference>
<dbReference type="SMR" id="A0A498HEV7"/>
<evidence type="ECO:0000313" key="3">
    <source>
        <dbReference type="Proteomes" id="UP000290289"/>
    </source>
</evidence>
<protein>
    <submittedName>
        <fullName evidence="2">Uncharacterized protein</fullName>
    </submittedName>
</protein>
<accession>A0A498HEV7</accession>
<sequence>MDFWIIAAATAATGAGYVAKCYWHKWFSREREGVADKSGDDGDELTESSGELVSDFVVAEKAGFLFHQRLEKSRCLGVKSKGHSLKALNYTESCLLAQVVLYGENARVEEDVYSPSCASPCILALGPFLVNNGSQVNDVWLESEEKAAWRQGRRRRRCSGSTKPVAGSPFDSQGSKNGLLLFFVGITIGAIYTISARKREVDKLNELLKQTQKLVQSLHEEEERFKIQGTEKQIITSFDVRESERSNIRVAKRLDDQMEDGVEAMTKIEAELLAELEILEENTHEEINNGVSPQELSLRLYEVVESRLEARIMELEAALEASEKKVRLMDLVYVRNEAD</sequence>
<dbReference type="Proteomes" id="UP000290289">
    <property type="component" value="Chromosome 16"/>
</dbReference>
<comment type="caution">
    <text evidence="2">The sequence shown here is derived from an EMBL/GenBank/DDBJ whole genome shotgun (WGS) entry which is preliminary data.</text>
</comment>
<evidence type="ECO:0000313" key="2">
    <source>
        <dbReference type="EMBL" id="RXH70006.1"/>
    </source>
</evidence>
<dbReference type="AlphaFoldDB" id="A0A498HEV7"/>
<feature type="coiled-coil region" evidence="1">
    <location>
        <begin position="194"/>
        <end position="224"/>
    </location>
</feature>
<gene>
    <name evidence="2" type="ORF">DVH24_007262</name>
</gene>
<dbReference type="PANTHER" id="PTHR33476:SF7">
    <property type="entry name" value="EMB|CAB62613.1"/>
    <property type="match status" value="1"/>
</dbReference>
<proteinExistence type="predicted"/>
<dbReference type="InterPro" id="IPR040348">
    <property type="entry name" value="POLAR-like"/>
</dbReference>
<dbReference type="GO" id="GO:0008356">
    <property type="term" value="P:asymmetric cell division"/>
    <property type="evidence" value="ECO:0007669"/>
    <property type="project" value="InterPro"/>
</dbReference>
<evidence type="ECO:0000256" key="1">
    <source>
        <dbReference type="SAM" id="Coils"/>
    </source>
</evidence>
<reference evidence="2 3" key="1">
    <citation type="submission" date="2018-10" db="EMBL/GenBank/DDBJ databases">
        <title>A high-quality apple genome assembly.</title>
        <authorList>
            <person name="Hu J."/>
        </authorList>
    </citation>
    <scope>NUCLEOTIDE SEQUENCE [LARGE SCALE GENOMIC DNA]</scope>
    <source>
        <strain evidence="3">cv. HFTH1</strain>
        <tissue evidence="2">Young leaf</tissue>
    </source>
</reference>
<keyword evidence="1" id="KW-0175">Coiled coil</keyword>
<organism evidence="2 3">
    <name type="scientific">Malus domestica</name>
    <name type="common">Apple</name>
    <name type="synonym">Pyrus malus</name>
    <dbReference type="NCBI Taxonomy" id="3750"/>
    <lineage>
        <taxon>Eukaryota</taxon>
        <taxon>Viridiplantae</taxon>
        <taxon>Streptophyta</taxon>
        <taxon>Embryophyta</taxon>
        <taxon>Tracheophyta</taxon>
        <taxon>Spermatophyta</taxon>
        <taxon>Magnoliopsida</taxon>
        <taxon>eudicotyledons</taxon>
        <taxon>Gunneridae</taxon>
        <taxon>Pentapetalae</taxon>
        <taxon>rosids</taxon>
        <taxon>fabids</taxon>
        <taxon>Rosales</taxon>
        <taxon>Rosaceae</taxon>
        <taxon>Amygdaloideae</taxon>
        <taxon>Maleae</taxon>
        <taxon>Malus</taxon>
    </lineage>
</organism>
<keyword evidence="3" id="KW-1185">Reference proteome</keyword>
<dbReference type="EMBL" id="RDQH01000342">
    <property type="protein sequence ID" value="RXH70006.1"/>
    <property type="molecule type" value="Genomic_DNA"/>
</dbReference>